<evidence type="ECO:0000313" key="7">
    <source>
        <dbReference type="Proteomes" id="UP001172155"/>
    </source>
</evidence>
<dbReference type="PANTHER" id="PTHR31001">
    <property type="entry name" value="UNCHARACTERIZED TRANSCRIPTIONAL REGULATORY PROTEIN"/>
    <property type="match status" value="1"/>
</dbReference>
<dbReference type="Pfam" id="PF04082">
    <property type="entry name" value="Fungal_trans"/>
    <property type="match status" value="1"/>
</dbReference>
<dbReference type="SUPFAM" id="SSF57701">
    <property type="entry name" value="Zn2/Cys6 DNA-binding domain"/>
    <property type="match status" value="1"/>
</dbReference>
<sequence>MSIPMPTDLRRNSVPSHGLVPTIENPLDQGGQASTPSPGNTAGPPNNDYNTIDQTAASGLAAPKPIRRRMRMITSCLECRRRKLKCNKMAPCLNCQKFTRDCTYIGPKLDEASQLKLTEMKEKVGSLERHFEQVVVKSATRAGSHELGPGAGGGRGNTIIADDINDELEDEGDLEPTPMIAADLTYEDDADGPEDIMDLGIRIGKMRITEKIGGMNRPRLSEEILVGLNNSGQGDTVQMILQQQSILSGMGSIDPATGQLSSIPEFLRPSDSYIAPSSGFFFGHILQTPPILSLLPSEAIRSKLMNRYFEAVHPVAPCGHRPSLEALFRSFEEDIRYNIEPRASVQAVVFAAWFSATLSLPAEDVPMSYGVNRDDLLNKMKLGAESAMSKAHFIRTTKVETLQALVMYLIALCRNEVSRAHSILTGAAIRIAQCMGLNRDGELYGLTPLETHVRRLIWHQLCFLDIRTCEAQGPNPSIRREEYDAKLPLNIDDEDLAPTTRGPLAMSDHFTLMLLPRIRFEINEMMRILWSDRRKLESRRIALHTVLNKIESFRKSLFEQYYHMLDDSTPLRRYVKQVMMLLLYRLNVMVLHPYHANAAHPMPEKLSTLLVYCGISMIENSIALERNPLYRDWRWYLGAYHQYQIALLLATEIYYTPAHPLAHRIWACLDDVFGLDPNLPREEKAVKVLTEIMSKTGLYTSMRKVRAPAANADAVLDRQPAVKTSSPPASHAEQKQKAEGLAGGGYPTGAAGMVLPNSSQAQPSYLPPPPHISQQPLPPAPPTYSIPILPPGMVFGGVSNGETLWALPGNFPNSPDHTSDEESPRACGMQQQQQQQQQQQNQQQQHQQHQNQQHHHQQQQNQGMGGVSGVGHQGLAHLGPPPAHQHHGQQAMEIDWGQMELLAQEYNFNAMVDENAGGLGGFTW</sequence>
<comment type="caution">
    <text evidence="6">The sequence shown here is derived from an EMBL/GenBank/DDBJ whole genome shotgun (WGS) entry which is preliminary data.</text>
</comment>
<feature type="domain" description="Zn(2)-C6 fungal-type" evidence="5">
    <location>
        <begin position="75"/>
        <end position="104"/>
    </location>
</feature>
<organism evidence="6 7">
    <name type="scientific">Schizothecium vesticola</name>
    <dbReference type="NCBI Taxonomy" id="314040"/>
    <lineage>
        <taxon>Eukaryota</taxon>
        <taxon>Fungi</taxon>
        <taxon>Dikarya</taxon>
        <taxon>Ascomycota</taxon>
        <taxon>Pezizomycotina</taxon>
        <taxon>Sordariomycetes</taxon>
        <taxon>Sordariomycetidae</taxon>
        <taxon>Sordariales</taxon>
        <taxon>Schizotheciaceae</taxon>
        <taxon>Schizothecium</taxon>
    </lineage>
</organism>
<dbReference type="SMART" id="SM00066">
    <property type="entry name" value="GAL4"/>
    <property type="match status" value="1"/>
</dbReference>
<name>A0AA40EUZ9_9PEZI</name>
<accession>A0AA40EUZ9</accession>
<feature type="compositionally biased region" description="Pro residues" evidence="4">
    <location>
        <begin position="765"/>
        <end position="779"/>
    </location>
</feature>
<dbReference type="PROSITE" id="PS50048">
    <property type="entry name" value="ZN2_CY6_FUNGAL_2"/>
    <property type="match status" value="1"/>
</dbReference>
<dbReference type="GO" id="GO:0005634">
    <property type="term" value="C:nucleus"/>
    <property type="evidence" value="ECO:0007669"/>
    <property type="project" value="UniProtKB-SubCell"/>
</dbReference>
<dbReference type="Gene3D" id="4.10.240.10">
    <property type="entry name" value="Zn(2)-C6 fungal-type DNA-binding domain"/>
    <property type="match status" value="1"/>
</dbReference>
<dbReference type="GO" id="GO:0000981">
    <property type="term" value="F:DNA-binding transcription factor activity, RNA polymerase II-specific"/>
    <property type="evidence" value="ECO:0007669"/>
    <property type="project" value="InterPro"/>
</dbReference>
<dbReference type="PROSITE" id="PS00463">
    <property type="entry name" value="ZN2_CY6_FUNGAL_1"/>
    <property type="match status" value="1"/>
</dbReference>
<dbReference type="PANTHER" id="PTHR31001:SF40">
    <property type="entry name" value="ZN(II)2CYS6 TRANSCRIPTION FACTOR (EUROFUNG)"/>
    <property type="match status" value="1"/>
</dbReference>
<keyword evidence="7" id="KW-1185">Reference proteome</keyword>
<evidence type="ECO:0000313" key="6">
    <source>
        <dbReference type="EMBL" id="KAK0746022.1"/>
    </source>
</evidence>
<evidence type="ECO:0000256" key="2">
    <source>
        <dbReference type="ARBA" id="ARBA00022723"/>
    </source>
</evidence>
<feature type="compositionally biased region" description="Polar residues" evidence="4">
    <location>
        <begin position="31"/>
        <end position="50"/>
    </location>
</feature>
<keyword evidence="3" id="KW-0539">Nucleus</keyword>
<proteinExistence type="predicted"/>
<dbReference type="CDD" id="cd00067">
    <property type="entry name" value="GAL4"/>
    <property type="match status" value="1"/>
</dbReference>
<dbReference type="InterPro" id="IPR050613">
    <property type="entry name" value="Sec_Metabolite_Reg"/>
</dbReference>
<evidence type="ECO:0000259" key="5">
    <source>
        <dbReference type="PROSITE" id="PS50048"/>
    </source>
</evidence>
<dbReference type="GO" id="GO:0003677">
    <property type="term" value="F:DNA binding"/>
    <property type="evidence" value="ECO:0007669"/>
    <property type="project" value="InterPro"/>
</dbReference>
<dbReference type="InterPro" id="IPR007219">
    <property type="entry name" value="XnlR_reg_dom"/>
</dbReference>
<feature type="region of interest" description="Disordered" evidence="4">
    <location>
        <begin position="717"/>
        <end position="779"/>
    </location>
</feature>
<dbReference type="InterPro" id="IPR036864">
    <property type="entry name" value="Zn2-C6_fun-type_DNA-bd_sf"/>
</dbReference>
<reference evidence="6" key="1">
    <citation type="submission" date="2023-06" db="EMBL/GenBank/DDBJ databases">
        <title>Genome-scale phylogeny and comparative genomics of the fungal order Sordariales.</title>
        <authorList>
            <consortium name="Lawrence Berkeley National Laboratory"/>
            <person name="Hensen N."/>
            <person name="Bonometti L."/>
            <person name="Westerberg I."/>
            <person name="Brannstrom I.O."/>
            <person name="Guillou S."/>
            <person name="Cros-Aarteil S."/>
            <person name="Calhoun S."/>
            <person name="Haridas S."/>
            <person name="Kuo A."/>
            <person name="Mondo S."/>
            <person name="Pangilinan J."/>
            <person name="Riley R."/>
            <person name="LaButti K."/>
            <person name="Andreopoulos B."/>
            <person name="Lipzen A."/>
            <person name="Chen C."/>
            <person name="Yanf M."/>
            <person name="Daum C."/>
            <person name="Ng V."/>
            <person name="Clum A."/>
            <person name="Steindorff A."/>
            <person name="Ohm R."/>
            <person name="Martin F."/>
            <person name="Silar P."/>
            <person name="Natvig D."/>
            <person name="Lalanne C."/>
            <person name="Gautier V."/>
            <person name="Ament-velasquez S.L."/>
            <person name="Kruys A."/>
            <person name="Hutchinson M.I."/>
            <person name="Powell A.J."/>
            <person name="Barry K."/>
            <person name="Miller A.N."/>
            <person name="Grigoriev I.V."/>
            <person name="Debuchy R."/>
            <person name="Gladieux P."/>
            <person name="Thoren M.H."/>
            <person name="Johannesson H."/>
        </authorList>
    </citation>
    <scope>NUCLEOTIDE SEQUENCE</scope>
    <source>
        <strain evidence="6">SMH3187-1</strain>
    </source>
</reference>
<protein>
    <recommendedName>
        <fullName evidence="5">Zn(2)-C6 fungal-type domain-containing protein</fullName>
    </recommendedName>
</protein>
<evidence type="ECO:0000256" key="4">
    <source>
        <dbReference type="SAM" id="MobiDB-lite"/>
    </source>
</evidence>
<dbReference type="AlphaFoldDB" id="A0AA40EUZ9"/>
<dbReference type="GO" id="GO:0006351">
    <property type="term" value="P:DNA-templated transcription"/>
    <property type="evidence" value="ECO:0007669"/>
    <property type="project" value="InterPro"/>
</dbReference>
<dbReference type="Proteomes" id="UP001172155">
    <property type="component" value="Unassembled WGS sequence"/>
</dbReference>
<keyword evidence="2" id="KW-0479">Metal-binding</keyword>
<evidence type="ECO:0000256" key="3">
    <source>
        <dbReference type="ARBA" id="ARBA00023242"/>
    </source>
</evidence>
<feature type="compositionally biased region" description="Low complexity" evidence="4">
    <location>
        <begin position="830"/>
        <end position="851"/>
    </location>
</feature>
<comment type="subcellular location">
    <subcellularLocation>
        <location evidence="1">Nucleus</location>
    </subcellularLocation>
</comment>
<dbReference type="EMBL" id="JAUKUD010000004">
    <property type="protein sequence ID" value="KAK0746022.1"/>
    <property type="molecule type" value="Genomic_DNA"/>
</dbReference>
<dbReference type="InterPro" id="IPR001138">
    <property type="entry name" value="Zn2Cys6_DnaBD"/>
</dbReference>
<dbReference type="GO" id="GO:0008270">
    <property type="term" value="F:zinc ion binding"/>
    <property type="evidence" value="ECO:0007669"/>
    <property type="project" value="InterPro"/>
</dbReference>
<dbReference type="Pfam" id="PF00172">
    <property type="entry name" value="Zn_clus"/>
    <property type="match status" value="1"/>
</dbReference>
<dbReference type="CDD" id="cd12148">
    <property type="entry name" value="fungal_TF_MHR"/>
    <property type="match status" value="1"/>
</dbReference>
<feature type="compositionally biased region" description="Gly residues" evidence="4">
    <location>
        <begin position="863"/>
        <end position="872"/>
    </location>
</feature>
<dbReference type="SMART" id="SM00906">
    <property type="entry name" value="Fungal_trans"/>
    <property type="match status" value="1"/>
</dbReference>
<evidence type="ECO:0000256" key="1">
    <source>
        <dbReference type="ARBA" id="ARBA00004123"/>
    </source>
</evidence>
<feature type="region of interest" description="Disordered" evidence="4">
    <location>
        <begin position="806"/>
        <end position="890"/>
    </location>
</feature>
<feature type="region of interest" description="Disordered" evidence="4">
    <location>
        <begin position="1"/>
        <end position="50"/>
    </location>
</feature>
<gene>
    <name evidence="6" type="ORF">B0T18DRAFT_429054</name>
</gene>